<accession>A0A392W2U2</accession>
<proteinExistence type="predicted"/>
<feature type="region of interest" description="Disordered" evidence="1">
    <location>
        <begin position="14"/>
        <end position="43"/>
    </location>
</feature>
<evidence type="ECO:0000256" key="1">
    <source>
        <dbReference type="SAM" id="MobiDB-lite"/>
    </source>
</evidence>
<dbReference type="Proteomes" id="UP000265520">
    <property type="component" value="Unassembled WGS sequence"/>
</dbReference>
<evidence type="ECO:0000313" key="3">
    <source>
        <dbReference type="Proteomes" id="UP000265520"/>
    </source>
</evidence>
<dbReference type="EMBL" id="LXQA011364797">
    <property type="protein sequence ID" value="MCI94726.1"/>
    <property type="molecule type" value="Genomic_DNA"/>
</dbReference>
<comment type="caution">
    <text evidence="2">The sequence shown here is derived from an EMBL/GenBank/DDBJ whole genome shotgun (WGS) entry which is preliminary data.</text>
</comment>
<protein>
    <submittedName>
        <fullName evidence="2">Uncharacterized protein</fullName>
    </submittedName>
</protein>
<reference evidence="2 3" key="1">
    <citation type="journal article" date="2018" name="Front. Plant Sci.">
        <title>Red Clover (Trifolium pratense) and Zigzag Clover (T. medium) - A Picture of Genomic Similarities and Differences.</title>
        <authorList>
            <person name="Dluhosova J."/>
            <person name="Istvanek J."/>
            <person name="Nedelnik J."/>
            <person name="Repkova J."/>
        </authorList>
    </citation>
    <scope>NUCLEOTIDE SEQUENCE [LARGE SCALE GENOMIC DNA]</scope>
    <source>
        <strain evidence="3">cv. 10/8</strain>
        <tissue evidence="2">Leaf</tissue>
    </source>
</reference>
<sequence>TPLVVRPADVSFDEEGVPAGVDDGDRIPGVPGTVDDGDRVDAV</sequence>
<keyword evidence="3" id="KW-1185">Reference proteome</keyword>
<feature type="non-terminal residue" evidence="2">
    <location>
        <position position="1"/>
    </location>
</feature>
<dbReference type="AlphaFoldDB" id="A0A392W2U2"/>
<evidence type="ECO:0000313" key="2">
    <source>
        <dbReference type="EMBL" id="MCI94726.1"/>
    </source>
</evidence>
<organism evidence="2 3">
    <name type="scientific">Trifolium medium</name>
    <dbReference type="NCBI Taxonomy" id="97028"/>
    <lineage>
        <taxon>Eukaryota</taxon>
        <taxon>Viridiplantae</taxon>
        <taxon>Streptophyta</taxon>
        <taxon>Embryophyta</taxon>
        <taxon>Tracheophyta</taxon>
        <taxon>Spermatophyta</taxon>
        <taxon>Magnoliopsida</taxon>
        <taxon>eudicotyledons</taxon>
        <taxon>Gunneridae</taxon>
        <taxon>Pentapetalae</taxon>
        <taxon>rosids</taxon>
        <taxon>fabids</taxon>
        <taxon>Fabales</taxon>
        <taxon>Fabaceae</taxon>
        <taxon>Papilionoideae</taxon>
        <taxon>50 kb inversion clade</taxon>
        <taxon>NPAAA clade</taxon>
        <taxon>Hologalegina</taxon>
        <taxon>IRL clade</taxon>
        <taxon>Trifolieae</taxon>
        <taxon>Trifolium</taxon>
    </lineage>
</organism>
<name>A0A392W2U2_9FABA</name>